<evidence type="ECO:0008006" key="4">
    <source>
        <dbReference type="Google" id="ProtNLM"/>
    </source>
</evidence>
<dbReference type="InterPro" id="IPR019235">
    <property type="entry name" value="DUF2178_TM"/>
</dbReference>
<feature type="transmembrane region" description="Helical" evidence="1">
    <location>
        <begin position="72"/>
        <end position="90"/>
    </location>
</feature>
<dbReference type="STRING" id="1343739.PAP_06610"/>
<dbReference type="RefSeq" id="WP_052649098.1">
    <property type="nucleotide sequence ID" value="NZ_CP006019.1"/>
</dbReference>
<evidence type="ECO:0000313" key="3">
    <source>
        <dbReference type="Proteomes" id="UP000027981"/>
    </source>
</evidence>
<protein>
    <recommendedName>
        <fullName evidence="4">DUF2178 domain-containing protein</fullName>
    </recommendedName>
</protein>
<keyword evidence="1" id="KW-0812">Transmembrane</keyword>
<dbReference type="OrthoDB" id="101256at2157"/>
<sequence>MERWKLARYAIPVGTTLMLMVALRVGSIALALGVLAMAMALSYAYVEWLKRRGEVLQDERTLRIEEMASRRTLQMLILVLAFTVVFLAILSQDRQGLKSAYYLSIVLMVITSIIKLSLRHYYSKVM</sequence>
<proteinExistence type="predicted"/>
<gene>
    <name evidence="2" type="ORF">PAP_06610</name>
</gene>
<dbReference type="Proteomes" id="UP000027981">
    <property type="component" value="Chromosome"/>
</dbReference>
<organism evidence="2 3">
    <name type="scientific">Palaeococcus pacificus DY20341</name>
    <dbReference type="NCBI Taxonomy" id="1343739"/>
    <lineage>
        <taxon>Archaea</taxon>
        <taxon>Methanobacteriati</taxon>
        <taxon>Methanobacteriota</taxon>
        <taxon>Thermococci</taxon>
        <taxon>Thermococcales</taxon>
        <taxon>Thermococcaceae</taxon>
        <taxon>Palaeococcus</taxon>
    </lineage>
</organism>
<keyword evidence="1" id="KW-0472">Membrane</keyword>
<dbReference type="EMBL" id="CP006019">
    <property type="protein sequence ID" value="AIF69718.1"/>
    <property type="molecule type" value="Genomic_DNA"/>
</dbReference>
<reference evidence="3" key="1">
    <citation type="submission" date="2013-06" db="EMBL/GenBank/DDBJ databases">
        <title>Complete Genome Sequence of Hyperthermophilic Palaeococcus pacificus DY20341T, Isolated from a Deep-Sea Hydrothermal Sediments.</title>
        <authorList>
            <person name="Zeng X."/>
            <person name="Shao Z."/>
        </authorList>
    </citation>
    <scope>NUCLEOTIDE SEQUENCE [LARGE SCALE GENOMIC DNA]</scope>
    <source>
        <strain evidence="3">DY20341</strain>
    </source>
</reference>
<dbReference type="GeneID" id="24842440"/>
<dbReference type="eggNOG" id="arCOG04440">
    <property type="taxonomic scope" value="Archaea"/>
</dbReference>
<dbReference type="KEGG" id="ppac:PAP_06610"/>
<dbReference type="HOGENOM" id="CLU_145189_0_0_2"/>
<dbReference type="AlphaFoldDB" id="A0A075LYS0"/>
<feature type="transmembrane region" description="Helical" evidence="1">
    <location>
        <begin position="102"/>
        <end position="122"/>
    </location>
</feature>
<feature type="transmembrane region" description="Helical" evidence="1">
    <location>
        <begin position="21"/>
        <end position="46"/>
    </location>
</feature>
<reference evidence="2 3" key="2">
    <citation type="journal article" date="2015" name="Genome Announc.">
        <title>Complete Genome Sequence of Hyperthermophilic Piezophilic Archaeon Palaeococcus pacificus DY20341T, Isolated from Deep-Sea Hydrothermal Sediments.</title>
        <authorList>
            <person name="Zeng X."/>
            <person name="Jebbar M."/>
            <person name="Shao Z."/>
        </authorList>
    </citation>
    <scope>NUCLEOTIDE SEQUENCE [LARGE SCALE GENOMIC DNA]</scope>
    <source>
        <strain evidence="2 3">DY20341</strain>
    </source>
</reference>
<keyword evidence="3" id="KW-1185">Reference proteome</keyword>
<evidence type="ECO:0000313" key="2">
    <source>
        <dbReference type="EMBL" id="AIF69718.1"/>
    </source>
</evidence>
<keyword evidence="1" id="KW-1133">Transmembrane helix</keyword>
<evidence type="ECO:0000256" key="1">
    <source>
        <dbReference type="SAM" id="Phobius"/>
    </source>
</evidence>
<name>A0A075LYS0_9EURY</name>
<accession>A0A075LYS0</accession>
<dbReference type="Pfam" id="PF09946">
    <property type="entry name" value="DUF2178"/>
    <property type="match status" value="1"/>
</dbReference>